<dbReference type="Gene3D" id="1.20.1250.20">
    <property type="entry name" value="MFS general substrate transporter like domains"/>
    <property type="match status" value="1"/>
</dbReference>
<feature type="transmembrane region" description="Helical" evidence="8">
    <location>
        <begin position="363"/>
        <end position="383"/>
    </location>
</feature>
<reference evidence="10" key="1">
    <citation type="submission" date="2020-01" db="EMBL/GenBank/DDBJ databases">
        <title>Genome Sequencing of Three Apophysomyces-Like Fungal Strains Confirms a Novel Fungal Genus in the Mucoromycota with divergent Burkholderia-like Endosymbiotic Bacteria.</title>
        <authorList>
            <person name="Stajich J.E."/>
            <person name="Macias A.M."/>
            <person name="Carter-House D."/>
            <person name="Lovett B."/>
            <person name="Kasson L.R."/>
            <person name="Berry K."/>
            <person name="Grigoriev I."/>
            <person name="Chang Y."/>
            <person name="Spatafora J."/>
            <person name="Kasson M.T."/>
        </authorList>
    </citation>
    <scope>NUCLEOTIDE SEQUENCE</scope>
    <source>
        <strain evidence="10">NRRL A-21654</strain>
    </source>
</reference>
<gene>
    <name evidence="10" type="ORF">EC973_008346</name>
</gene>
<dbReference type="EMBL" id="JABAYA010000007">
    <property type="protein sequence ID" value="KAF7731831.1"/>
    <property type="molecule type" value="Genomic_DNA"/>
</dbReference>
<protein>
    <recommendedName>
        <fullName evidence="9">Major facilitator superfamily (MFS) profile domain-containing protein</fullName>
    </recommendedName>
</protein>
<comment type="subcellular location">
    <subcellularLocation>
        <location evidence="1">Membrane</location>
        <topology evidence="1">Multi-pass membrane protein</topology>
    </subcellularLocation>
</comment>
<dbReference type="InterPro" id="IPR005829">
    <property type="entry name" value="Sugar_transporter_CS"/>
</dbReference>
<dbReference type="GO" id="GO:0015149">
    <property type="term" value="F:hexose transmembrane transporter activity"/>
    <property type="evidence" value="ECO:0007669"/>
    <property type="project" value="TreeGrafter"/>
</dbReference>
<comment type="caution">
    <text evidence="10">The sequence shown here is derived from an EMBL/GenBank/DDBJ whole genome shotgun (WGS) entry which is preliminary data.</text>
</comment>
<name>A0A8H7EVD1_9FUNG</name>
<proteinExistence type="inferred from homology"/>
<keyword evidence="3" id="KW-0813">Transport</keyword>
<dbReference type="PROSITE" id="PS51257">
    <property type="entry name" value="PROKAR_LIPOPROTEIN"/>
    <property type="match status" value="1"/>
</dbReference>
<dbReference type="InterPro" id="IPR045263">
    <property type="entry name" value="GLUT"/>
</dbReference>
<feature type="transmembrane region" description="Helical" evidence="8">
    <location>
        <begin position="180"/>
        <end position="199"/>
    </location>
</feature>
<dbReference type="InterPro" id="IPR020846">
    <property type="entry name" value="MFS_dom"/>
</dbReference>
<feature type="compositionally biased region" description="Basic and acidic residues" evidence="7">
    <location>
        <begin position="261"/>
        <end position="278"/>
    </location>
</feature>
<feature type="transmembrane region" description="Helical" evidence="8">
    <location>
        <begin position="154"/>
        <end position="174"/>
    </location>
</feature>
<sequence length="522" mass="55886">MDSVELKTPGYMLYCVLIACLGSFSNGWVIGSPNVPGEITHNCPTGNAHLANPKFPDCLPMDNALWGFAVASFCVGGLVGGLVGGPIQTKVGRKRAIILNTSGWIVGGILGGLAVNTAMFVVGRIFCGLACGLGSLAIPTYIGEISTIRSRGAMGTCHQFFIVIGILLSSVVGLPTANVPLWRVTYAIVGIPAVVQALMMTTCSESPRWLVSVNRIQEAKQALGKLRGHAKIENEFYEIVEGQVGTAAATSILRYPEEVHSDLKEKQKKEEESEKDMYPEEEDSALADVPSGRGGAAVAPTTAERGAHEAMSMLQVFRDPVTCRIALTVLILHAIQQLIGMNAVMYFSTMIFSAVLSQDMSKYMTIVSTFVNFAVTLIAVALIDRMGRRPLLLLAEAGATVFSVTLVIGYAFNIGPLLVVSVFCYVASFAIGIGPIPWLITSEMSPTYAASSVGAAATAVNWAMNFFIGQIFPVWFAAIGGYAFAIFAGIGVLSFLFTFLAVPETKNRSIESIVRGYEKYRR</sequence>
<comment type="similarity">
    <text evidence="2">Belongs to the major facilitator superfamily. Sugar transporter (TC 2.A.1.1) family.</text>
</comment>
<dbReference type="PANTHER" id="PTHR23503:SF8">
    <property type="entry name" value="FACILITATED GLUCOSE TRANSPORTER PROTEIN 1"/>
    <property type="match status" value="1"/>
</dbReference>
<evidence type="ECO:0000256" key="7">
    <source>
        <dbReference type="SAM" id="MobiDB-lite"/>
    </source>
</evidence>
<evidence type="ECO:0000256" key="4">
    <source>
        <dbReference type="ARBA" id="ARBA00022692"/>
    </source>
</evidence>
<keyword evidence="6 8" id="KW-0472">Membrane</keyword>
<evidence type="ECO:0000313" key="11">
    <source>
        <dbReference type="Proteomes" id="UP000605846"/>
    </source>
</evidence>
<evidence type="ECO:0000256" key="8">
    <source>
        <dbReference type="SAM" id="Phobius"/>
    </source>
</evidence>
<feature type="transmembrane region" description="Helical" evidence="8">
    <location>
        <begin position="390"/>
        <end position="412"/>
    </location>
</feature>
<dbReference type="PRINTS" id="PR00171">
    <property type="entry name" value="SUGRTRNSPORT"/>
</dbReference>
<feature type="region of interest" description="Disordered" evidence="7">
    <location>
        <begin position="261"/>
        <end position="298"/>
    </location>
</feature>
<evidence type="ECO:0000313" key="10">
    <source>
        <dbReference type="EMBL" id="KAF7731831.1"/>
    </source>
</evidence>
<dbReference type="OrthoDB" id="4540492at2759"/>
<feature type="transmembrane region" description="Helical" evidence="8">
    <location>
        <begin position="121"/>
        <end position="142"/>
    </location>
</feature>
<dbReference type="AlphaFoldDB" id="A0A8H7EVD1"/>
<accession>A0A8H7EVD1</accession>
<feature type="transmembrane region" description="Helical" evidence="8">
    <location>
        <begin position="338"/>
        <end position="357"/>
    </location>
</feature>
<organism evidence="10 11">
    <name type="scientific">Apophysomyces ossiformis</name>
    <dbReference type="NCBI Taxonomy" id="679940"/>
    <lineage>
        <taxon>Eukaryota</taxon>
        <taxon>Fungi</taxon>
        <taxon>Fungi incertae sedis</taxon>
        <taxon>Mucoromycota</taxon>
        <taxon>Mucoromycotina</taxon>
        <taxon>Mucoromycetes</taxon>
        <taxon>Mucorales</taxon>
        <taxon>Mucorineae</taxon>
        <taxon>Mucoraceae</taxon>
        <taxon>Apophysomyces</taxon>
    </lineage>
</organism>
<feature type="transmembrane region" description="Helical" evidence="8">
    <location>
        <begin position="474"/>
        <end position="502"/>
    </location>
</feature>
<dbReference type="PROSITE" id="PS50850">
    <property type="entry name" value="MFS"/>
    <property type="match status" value="1"/>
</dbReference>
<feature type="domain" description="Major facilitator superfamily (MFS) profile" evidence="9">
    <location>
        <begin position="15"/>
        <end position="506"/>
    </location>
</feature>
<dbReference type="PANTHER" id="PTHR23503">
    <property type="entry name" value="SOLUTE CARRIER FAMILY 2"/>
    <property type="match status" value="1"/>
</dbReference>
<evidence type="ECO:0000256" key="1">
    <source>
        <dbReference type="ARBA" id="ARBA00004141"/>
    </source>
</evidence>
<dbReference type="Proteomes" id="UP000605846">
    <property type="component" value="Unassembled WGS sequence"/>
</dbReference>
<evidence type="ECO:0000259" key="9">
    <source>
        <dbReference type="PROSITE" id="PS50850"/>
    </source>
</evidence>
<feature type="transmembrane region" description="Helical" evidence="8">
    <location>
        <begin position="418"/>
        <end position="440"/>
    </location>
</feature>
<feature type="transmembrane region" description="Helical" evidence="8">
    <location>
        <begin position="447"/>
        <end position="468"/>
    </location>
</feature>
<dbReference type="InterPro" id="IPR003663">
    <property type="entry name" value="Sugar/inositol_transpt"/>
</dbReference>
<evidence type="ECO:0000256" key="3">
    <source>
        <dbReference type="ARBA" id="ARBA00022448"/>
    </source>
</evidence>
<feature type="transmembrane region" description="Helical" evidence="8">
    <location>
        <begin position="64"/>
        <end position="84"/>
    </location>
</feature>
<dbReference type="InterPro" id="IPR005828">
    <property type="entry name" value="MFS_sugar_transport-like"/>
</dbReference>
<keyword evidence="5 8" id="KW-1133">Transmembrane helix</keyword>
<keyword evidence="11" id="KW-1185">Reference proteome</keyword>
<feature type="transmembrane region" description="Helical" evidence="8">
    <location>
        <begin position="96"/>
        <end position="115"/>
    </location>
</feature>
<dbReference type="InterPro" id="IPR036259">
    <property type="entry name" value="MFS_trans_sf"/>
</dbReference>
<feature type="transmembrane region" description="Helical" evidence="8">
    <location>
        <begin position="12"/>
        <end position="30"/>
    </location>
</feature>
<dbReference type="PROSITE" id="PS00216">
    <property type="entry name" value="SUGAR_TRANSPORT_1"/>
    <property type="match status" value="1"/>
</dbReference>
<dbReference type="Pfam" id="PF00083">
    <property type="entry name" value="Sugar_tr"/>
    <property type="match status" value="2"/>
</dbReference>
<evidence type="ECO:0000256" key="6">
    <source>
        <dbReference type="ARBA" id="ARBA00023136"/>
    </source>
</evidence>
<evidence type="ECO:0000256" key="5">
    <source>
        <dbReference type="ARBA" id="ARBA00022989"/>
    </source>
</evidence>
<dbReference type="GO" id="GO:0016020">
    <property type="term" value="C:membrane"/>
    <property type="evidence" value="ECO:0007669"/>
    <property type="project" value="UniProtKB-SubCell"/>
</dbReference>
<evidence type="ECO:0000256" key="2">
    <source>
        <dbReference type="ARBA" id="ARBA00010992"/>
    </source>
</evidence>
<dbReference type="SUPFAM" id="SSF103473">
    <property type="entry name" value="MFS general substrate transporter"/>
    <property type="match status" value="1"/>
</dbReference>
<dbReference type="PROSITE" id="PS00217">
    <property type="entry name" value="SUGAR_TRANSPORT_2"/>
    <property type="match status" value="1"/>
</dbReference>
<keyword evidence="4 8" id="KW-0812">Transmembrane</keyword>